<dbReference type="AlphaFoldDB" id="A0AA35ZJ91"/>
<dbReference type="GO" id="GO:0005876">
    <property type="term" value="C:spindle microtubule"/>
    <property type="evidence" value="ECO:0007669"/>
    <property type="project" value="InterPro"/>
</dbReference>
<dbReference type="EMBL" id="OX465083">
    <property type="protein sequence ID" value="CAI9293660.1"/>
    <property type="molecule type" value="Genomic_DNA"/>
</dbReference>
<dbReference type="PANTHER" id="PTHR34968">
    <property type="entry name" value="AUGMIN SUBUNIT 5"/>
    <property type="match status" value="1"/>
</dbReference>
<dbReference type="PANTHER" id="PTHR34968:SF1">
    <property type="entry name" value="AUGMIN SUBUNIT 5"/>
    <property type="match status" value="1"/>
</dbReference>
<evidence type="ECO:0000313" key="2">
    <source>
        <dbReference type="Proteomes" id="UP001177003"/>
    </source>
</evidence>
<dbReference type="GO" id="GO:0051225">
    <property type="term" value="P:spindle assembly"/>
    <property type="evidence" value="ECO:0007669"/>
    <property type="project" value="InterPro"/>
</dbReference>
<reference evidence="1" key="1">
    <citation type="submission" date="2023-04" db="EMBL/GenBank/DDBJ databases">
        <authorList>
            <person name="Vijverberg K."/>
            <person name="Xiong W."/>
            <person name="Schranz E."/>
        </authorList>
    </citation>
    <scope>NUCLEOTIDE SEQUENCE</scope>
</reference>
<dbReference type="Proteomes" id="UP001177003">
    <property type="component" value="Chromosome 7"/>
</dbReference>
<evidence type="ECO:0000313" key="1">
    <source>
        <dbReference type="EMBL" id="CAI9293660.1"/>
    </source>
</evidence>
<proteinExistence type="predicted"/>
<dbReference type="GO" id="GO:0070652">
    <property type="term" value="C:HAUS complex"/>
    <property type="evidence" value="ECO:0007669"/>
    <property type="project" value="InterPro"/>
</dbReference>
<name>A0AA35ZJ91_LACSI</name>
<dbReference type="InterPro" id="IPR029131">
    <property type="entry name" value="HAUS5"/>
</dbReference>
<dbReference type="InterPro" id="IPR044706">
    <property type="entry name" value="AUG5_plant"/>
</dbReference>
<accession>A0AA35ZJ91</accession>
<keyword evidence="2" id="KW-1185">Reference proteome</keyword>
<gene>
    <name evidence="1" type="ORF">LSALG_LOCUS32680</name>
</gene>
<protein>
    <submittedName>
        <fullName evidence="1">Uncharacterized protein</fullName>
    </submittedName>
</protein>
<dbReference type="Pfam" id="PF14817">
    <property type="entry name" value="HAUS5"/>
    <property type="match status" value="1"/>
</dbReference>
<organism evidence="1 2">
    <name type="scientific">Lactuca saligna</name>
    <name type="common">Willowleaf lettuce</name>
    <dbReference type="NCBI Taxonomy" id="75948"/>
    <lineage>
        <taxon>Eukaryota</taxon>
        <taxon>Viridiplantae</taxon>
        <taxon>Streptophyta</taxon>
        <taxon>Embryophyta</taxon>
        <taxon>Tracheophyta</taxon>
        <taxon>Spermatophyta</taxon>
        <taxon>Magnoliopsida</taxon>
        <taxon>eudicotyledons</taxon>
        <taxon>Gunneridae</taxon>
        <taxon>Pentapetalae</taxon>
        <taxon>asterids</taxon>
        <taxon>campanulids</taxon>
        <taxon>Asterales</taxon>
        <taxon>Asteraceae</taxon>
        <taxon>Cichorioideae</taxon>
        <taxon>Cichorieae</taxon>
        <taxon>Lactucinae</taxon>
        <taxon>Lactuca</taxon>
    </lineage>
</organism>
<sequence length="118" mass="12300">MLPSTPQAQLEAMGGSTGPDVVIAAKKNVALLTSRAGARDPSAIPSICCVSTTLQYPTGLEGLDVGLASVLESMDICLKLWGSKACVLEDLANAINLAHITRDLVESVATLLNHAYHN</sequence>